<keyword evidence="2" id="KW-1185">Reference proteome</keyword>
<gene>
    <name evidence="1" type="ORF">QFC21_005885</name>
</gene>
<name>A0ACC2V831_9TREE</name>
<accession>A0ACC2V831</accession>
<reference evidence="1" key="1">
    <citation type="submission" date="2023-04" db="EMBL/GenBank/DDBJ databases">
        <title>Draft Genome sequencing of Naganishia species isolated from polar environments using Oxford Nanopore Technology.</title>
        <authorList>
            <person name="Leo P."/>
            <person name="Venkateswaran K."/>
        </authorList>
    </citation>
    <scope>NUCLEOTIDE SEQUENCE</scope>
    <source>
        <strain evidence="1">MNA-CCFEE 5423</strain>
    </source>
</reference>
<dbReference type="Proteomes" id="UP001227268">
    <property type="component" value="Unassembled WGS sequence"/>
</dbReference>
<protein>
    <submittedName>
        <fullName evidence="1">Uncharacterized protein</fullName>
    </submittedName>
</protein>
<sequence length="272" mass="30717">MGTDTLILQELRIGVSPSPRSLKLGTAKEKPIVPDSEMDVHIRPAKTAKECDLIGEMHYVTCQNLTWFRHVDAEVDPSAAKRFESSLATAIRKQYHGIVLVAEKEGKMVGYLTAWQYGRGSKDPYRHKSVETSLQGRHLPIWWSVHSQVNESCRKIEAELGTFLYIDKLVVLPGFQKQGVGRKLMQYTKKATAEAYNLPIALMSAPESLLFFEKLGLKPAAWRKDIWIADSVFSHVLADGLGTFPHYRDLSLKLTAKAADEKRLWYPTGHPR</sequence>
<evidence type="ECO:0000313" key="2">
    <source>
        <dbReference type="Proteomes" id="UP001227268"/>
    </source>
</evidence>
<comment type="caution">
    <text evidence="1">The sequence shown here is derived from an EMBL/GenBank/DDBJ whole genome shotgun (WGS) entry which is preliminary data.</text>
</comment>
<evidence type="ECO:0000313" key="1">
    <source>
        <dbReference type="EMBL" id="KAJ9094727.1"/>
    </source>
</evidence>
<proteinExistence type="predicted"/>
<dbReference type="EMBL" id="JASBWT010000024">
    <property type="protein sequence ID" value="KAJ9094727.1"/>
    <property type="molecule type" value="Genomic_DNA"/>
</dbReference>
<organism evidence="1 2">
    <name type="scientific">Naganishia friedmannii</name>
    <dbReference type="NCBI Taxonomy" id="89922"/>
    <lineage>
        <taxon>Eukaryota</taxon>
        <taxon>Fungi</taxon>
        <taxon>Dikarya</taxon>
        <taxon>Basidiomycota</taxon>
        <taxon>Agaricomycotina</taxon>
        <taxon>Tremellomycetes</taxon>
        <taxon>Filobasidiales</taxon>
        <taxon>Filobasidiaceae</taxon>
        <taxon>Naganishia</taxon>
    </lineage>
</organism>